<dbReference type="PANTHER" id="PTHR24365">
    <property type="entry name" value="TOLL-LIKE RECEPTOR"/>
    <property type="match status" value="1"/>
</dbReference>
<evidence type="ECO:0000256" key="10">
    <source>
        <dbReference type="ARBA" id="ARBA00023136"/>
    </source>
</evidence>
<evidence type="ECO:0000256" key="2">
    <source>
        <dbReference type="ARBA" id="ARBA00009634"/>
    </source>
</evidence>
<keyword evidence="8" id="KW-0391">Immunity</keyword>
<evidence type="ECO:0000313" key="17">
    <source>
        <dbReference type="Proteomes" id="UP001176940"/>
    </source>
</evidence>
<keyword evidence="5 14" id="KW-0812">Transmembrane</keyword>
<dbReference type="InterPro" id="IPR000157">
    <property type="entry name" value="TIR_dom"/>
</dbReference>
<comment type="subcellular location">
    <subcellularLocation>
        <location evidence="1">Membrane</location>
        <topology evidence="1">Single-pass membrane protein</topology>
    </subcellularLocation>
</comment>
<evidence type="ECO:0000256" key="12">
    <source>
        <dbReference type="ARBA" id="ARBA00023180"/>
    </source>
</evidence>
<dbReference type="PANTHER" id="PTHR24365:SF525">
    <property type="entry name" value="TOLL-LIKE RECEPTOR 5"/>
    <property type="match status" value="1"/>
</dbReference>
<keyword evidence="10 14" id="KW-0472">Membrane</keyword>
<dbReference type="EMBL" id="CAUEEQ010042965">
    <property type="protein sequence ID" value="CAJ0956937.1"/>
    <property type="molecule type" value="Genomic_DNA"/>
</dbReference>
<comment type="similarity">
    <text evidence="2">Belongs to the Toll-like receptor family.</text>
</comment>
<evidence type="ECO:0000256" key="11">
    <source>
        <dbReference type="ARBA" id="ARBA00023170"/>
    </source>
</evidence>
<keyword evidence="7" id="KW-0677">Repeat</keyword>
<dbReference type="Gene3D" id="3.40.50.10140">
    <property type="entry name" value="Toll/interleukin-1 receptor homology (TIR) domain"/>
    <property type="match status" value="1"/>
</dbReference>
<dbReference type="SUPFAM" id="SSF52058">
    <property type="entry name" value="L domain-like"/>
    <property type="match status" value="1"/>
</dbReference>
<dbReference type="PROSITE" id="PS50104">
    <property type="entry name" value="TIR"/>
    <property type="match status" value="1"/>
</dbReference>
<dbReference type="InterPro" id="IPR032675">
    <property type="entry name" value="LRR_dom_sf"/>
</dbReference>
<organism evidence="16 17">
    <name type="scientific">Ranitomeya imitator</name>
    <name type="common">mimic poison frog</name>
    <dbReference type="NCBI Taxonomy" id="111125"/>
    <lineage>
        <taxon>Eukaryota</taxon>
        <taxon>Metazoa</taxon>
        <taxon>Chordata</taxon>
        <taxon>Craniata</taxon>
        <taxon>Vertebrata</taxon>
        <taxon>Euteleostomi</taxon>
        <taxon>Amphibia</taxon>
        <taxon>Batrachia</taxon>
        <taxon>Anura</taxon>
        <taxon>Neobatrachia</taxon>
        <taxon>Hyloidea</taxon>
        <taxon>Dendrobatidae</taxon>
        <taxon>Dendrobatinae</taxon>
        <taxon>Ranitomeya</taxon>
    </lineage>
</organism>
<feature type="domain" description="TIR" evidence="15">
    <location>
        <begin position="590"/>
        <end position="735"/>
    </location>
</feature>
<gene>
    <name evidence="16" type="ORF">RIMI_LOCUS15765295</name>
</gene>
<accession>A0ABN9M260</accession>
<dbReference type="InterPro" id="IPR001611">
    <property type="entry name" value="Leu-rich_rpt"/>
</dbReference>
<keyword evidence="3" id="KW-0399">Innate immunity</keyword>
<dbReference type="Proteomes" id="UP001176940">
    <property type="component" value="Unassembled WGS sequence"/>
</dbReference>
<evidence type="ECO:0000256" key="14">
    <source>
        <dbReference type="SAM" id="Phobius"/>
    </source>
</evidence>
<name>A0ABN9M260_9NEOB</name>
<keyword evidence="12" id="KW-0325">Glycoprotein</keyword>
<dbReference type="SUPFAM" id="SSF52200">
    <property type="entry name" value="Toll/Interleukin receptor TIR domain"/>
    <property type="match status" value="1"/>
</dbReference>
<dbReference type="Pfam" id="PF01582">
    <property type="entry name" value="TIR"/>
    <property type="match status" value="1"/>
</dbReference>
<dbReference type="Gene3D" id="3.80.10.10">
    <property type="entry name" value="Ribonuclease Inhibitor"/>
    <property type="match status" value="2"/>
</dbReference>
<sequence>MPFSKMVGTRTYVITLPTLCVYLHWLRNGAFRVIETRLWRESRVPHGRPRTGVGSGFMKLDFAKSRRLLKMFDPFRSTLAVISCKKNPSAYFSYSSFYSENIVLYHMTPIEMNVIGKTIPLLLLLLFLDGHFLQESNELRYEIIERTAIFFACNLTQIPWVPMNTTFLILSNNYLTEVNSSSFSLLLDLLVLKLDGQKTEKLTPYLFGKLSKLLHLNIAENKINRIETNAFHGLQNLQMLNISYNLLGELYNDYFDGLTSLVELYLNDNHIGIIQDYAFQNLPKLRTLDLTNNAIMTLVFCEYLPLLHSIGLKGNKLISVQSAKVKTSIVNFSRNQLSNIAEFFYFLKNNMIEYAAIQKNQLSICNYHVSIPKNHSLLYLDLSDNMIQLIWENGQCWDMFRNFSALQSINLANNHIRFLPKGVFSGLTSLQELNLSSNFLTHVMSDLLPVNLHTLDVSKNQLLSPNPDVFFGLGTIDLRHNQFICECPLVDFLIWFNTTNVTLAGDRHDIYCAYPDRLRFVPLDFMEFSGCDEPTLEPLMFALFVFTTVIIVTFMTTVIVYNHFRGFFFGFYKRLIKSVLEEKVQEEKTSKFDAYLCYARKDFPWVENVFIRNLDSDYGEQNHFGLCFEERNFIPGEDHIVNIRDAIWNSKKTICVVTKHFLQDGWCVEAFNYAQSRYFTELKNVLIMVVVGSLSEYQLKKYKPIRAYIQRCEYLTWPEDDQDVEWFLSRLSYKILREEKIKNKDLKVRTISRPGPFAEKQPQRMMFPPPCFTVGNEWRKEETLKEEVTAVPCSELLGMSVCTIDSMVLYGSPPE</sequence>
<dbReference type="Pfam" id="PF13855">
    <property type="entry name" value="LRR_8"/>
    <property type="match status" value="2"/>
</dbReference>
<dbReference type="SMART" id="SM00369">
    <property type="entry name" value="LRR_TYP"/>
    <property type="match status" value="7"/>
</dbReference>
<proteinExistence type="inferred from homology"/>
<dbReference type="InterPro" id="IPR003591">
    <property type="entry name" value="Leu-rich_rpt_typical-subtyp"/>
</dbReference>
<keyword evidence="13" id="KW-0395">Inflammatory response</keyword>
<evidence type="ECO:0000256" key="3">
    <source>
        <dbReference type="ARBA" id="ARBA00022588"/>
    </source>
</evidence>
<comment type="caution">
    <text evidence="16">The sequence shown here is derived from an EMBL/GenBank/DDBJ whole genome shotgun (WGS) entry which is preliminary data.</text>
</comment>
<evidence type="ECO:0000259" key="15">
    <source>
        <dbReference type="PROSITE" id="PS50104"/>
    </source>
</evidence>
<keyword evidence="9 14" id="KW-1133">Transmembrane helix</keyword>
<dbReference type="SMART" id="SM00255">
    <property type="entry name" value="TIR"/>
    <property type="match status" value="1"/>
</dbReference>
<reference evidence="16" key="1">
    <citation type="submission" date="2023-07" db="EMBL/GenBank/DDBJ databases">
        <authorList>
            <person name="Stuckert A."/>
        </authorList>
    </citation>
    <scope>NUCLEOTIDE SEQUENCE</scope>
</reference>
<keyword evidence="17" id="KW-1185">Reference proteome</keyword>
<evidence type="ECO:0000256" key="7">
    <source>
        <dbReference type="ARBA" id="ARBA00022737"/>
    </source>
</evidence>
<dbReference type="InterPro" id="IPR035897">
    <property type="entry name" value="Toll_tir_struct_dom_sf"/>
</dbReference>
<evidence type="ECO:0000256" key="5">
    <source>
        <dbReference type="ARBA" id="ARBA00022692"/>
    </source>
</evidence>
<dbReference type="PROSITE" id="PS51450">
    <property type="entry name" value="LRR"/>
    <property type="match status" value="1"/>
</dbReference>
<feature type="transmembrane region" description="Helical" evidence="14">
    <location>
        <begin position="539"/>
        <end position="564"/>
    </location>
</feature>
<protein>
    <recommendedName>
        <fullName evidence="15">TIR domain-containing protein</fullName>
    </recommendedName>
</protein>
<evidence type="ECO:0000256" key="1">
    <source>
        <dbReference type="ARBA" id="ARBA00004167"/>
    </source>
</evidence>
<keyword evidence="4" id="KW-0433">Leucine-rich repeat</keyword>
<evidence type="ECO:0000256" key="6">
    <source>
        <dbReference type="ARBA" id="ARBA00022729"/>
    </source>
</evidence>
<evidence type="ECO:0000256" key="8">
    <source>
        <dbReference type="ARBA" id="ARBA00022859"/>
    </source>
</evidence>
<evidence type="ECO:0000256" key="9">
    <source>
        <dbReference type="ARBA" id="ARBA00022989"/>
    </source>
</evidence>
<evidence type="ECO:0000313" key="16">
    <source>
        <dbReference type="EMBL" id="CAJ0956937.1"/>
    </source>
</evidence>
<evidence type="ECO:0000256" key="13">
    <source>
        <dbReference type="ARBA" id="ARBA00023198"/>
    </source>
</evidence>
<keyword evidence="11" id="KW-0675">Receptor</keyword>
<keyword evidence="6" id="KW-0732">Signal</keyword>
<evidence type="ECO:0000256" key="4">
    <source>
        <dbReference type="ARBA" id="ARBA00022614"/>
    </source>
</evidence>